<sequence length="802" mass="92800">MHYWLQQLQQKRWEYSNTRGQRDSWSSPTLTYPLTGLVGKDNGRQVHTQIPLSSMEIVRSDFAMETEMDSGGMSGTQSARGIAAASTNPLNSLRNIGTELRNSMSYLRAGRGGENRRSVFYTGNNNAEEWELVDAPPKDFPEQKPPDTHRHSFGSAFTFDFVRNPSRPKRLLVRDMMGSWKLRSPESSPVEPNGSKALDMRFQGQQEELSQMQEERAKLREELAAQKVQFCSVQGAESLLQERDVQVQSLCGHMERLTLEKDSLQQELKSLKIKVGEINDKLGMLMETIEAKDEVIIKLSQSSEQGASVNDAGSNVPNKAQQEVDILKDSLQGYKSQNKFLNKEILELTELRRNAENREKALEAKYTALEAKLCQVECKYLVLLQEVKSPVCSSSEQTQDHEVISRLLEDALQAETSDHQDHHIFKPNTVSEYDLYGFKTVPEEEEEEEKLVAKVRALELKTLSMTDQEVSVGVKWENYLASTLNRDLVRSPELKALIRCGVPHEHRSRVWQWCVSFHVKKFRDNLAPDYYETLLNVARDKPNPASKQIELDLLRTLPNNKHYSSPSAGGIQKLRNILMAFSWRNPDIGYCQGLNRLVAVALLYLDQEDAFWSLVAIVEVFMPRDYYTKTLLGSQVDQRVFRDLMSEKLPRLHAHFEHYKVDFSLITFNWFLVVFVDSVVSDILFKIWDAFLFEGPKIIFRFALSLFKYKEEEFLKLQDSTTLFKYLRYFTRTILDSRKLMNIAFVDMNPFPMRQIQNRRAFHLEKVRLELTELEAIRQTFLRERETTQDRRSFVSDDEEDN</sequence>
<reference evidence="5" key="2">
    <citation type="submission" date="2025-08" db="UniProtKB">
        <authorList>
            <consortium name="Ensembl"/>
        </authorList>
    </citation>
    <scope>IDENTIFICATION</scope>
</reference>
<dbReference type="GO" id="GO:0031410">
    <property type="term" value="C:cytoplasmic vesicle"/>
    <property type="evidence" value="ECO:0007669"/>
    <property type="project" value="UniProtKB-ARBA"/>
</dbReference>
<keyword evidence="1" id="KW-0343">GTPase activation</keyword>
<evidence type="ECO:0000256" key="3">
    <source>
        <dbReference type="SAM" id="Coils"/>
    </source>
</evidence>
<dbReference type="AlphaFoldDB" id="H2U654"/>
<evidence type="ECO:0000256" key="1">
    <source>
        <dbReference type="ARBA" id="ARBA00022468"/>
    </source>
</evidence>
<keyword evidence="2 3" id="KW-0175">Coiled coil</keyword>
<dbReference type="Ensembl" id="ENSTRUT00000032544.3">
    <property type="protein sequence ID" value="ENSTRUP00000032420.2"/>
    <property type="gene ID" value="ENSTRUG00000012809.3"/>
</dbReference>
<dbReference type="InterPro" id="IPR035969">
    <property type="entry name" value="Rab-GAP_TBC_sf"/>
</dbReference>
<dbReference type="FunFam" id="1.10.472.80:FF:000018">
    <property type="entry name" value="TBC1 domain family member 2B"/>
    <property type="match status" value="1"/>
</dbReference>
<protein>
    <submittedName>
        <fullName evidence="5">TBC1 domain family member 2B</fullName>
    </submittedName>
</protein>
<dbReference type="GO" id="GO:0005829">
    <property type="term" value="C:cytosol"/>
    <property type="evidence" value="ECO:0007669"/>
    <property type="project" value="UniProtKB-ARBA"/>
</dbReference>
<dbReference type="GO" id="GO:0031267">
    <property type="term" value="F:small GTPase binding"/>
    <property type="evidence" value="ECO:0007669"/>
    <property type="project" value="TreeGrafter"/>
</dbReference>
<feature type="coiled-coil region" evidence="3">
    <location>
        <begin position="324"/>
        <end position="372"/>
    </location>
</feature>
<dbReference type="Pfam" id="PF00566">
    <property type="entry name" value="RabGAP-TBC"/>
    <property type="match status" value="1"/>
</dbReference>
<dbReference type="InterPro" id="IPR000195">
    <property type="entry name" value="Rab-GAP-TBC_dom"/>
</dbReference>
<feature type="domain" description="Rab-GAP TBC" evidence="4">
    <location>
        <begin position="501"/>
        <end position="695"/>
    </location>
</feature>
<dbReference type="SMART" id="SM00164">
    <property type="entry name" value="TBC"/>
    <property type="match status" value="1"/>
</dbReference>
<accession>H2U654</accession>
<feature type="coiled-coil region" evidence="3">
    <location>
        <begin position="195"/>
        <end position="281"/>
    </location>
</feature>
<reference evidence="5" key="3">
    <citation type="submission" date="2025-09" db="UniProtKB">
        <authorList>
            <consortium name="Ensembl"/>
        </authorList>
    </citation>
    <scope>IDENTIFICATION</scope>
</reference>
<evidence type="ECO:0000313" key="5">
    <source>
        <dbReference type="Ensembl" id="ENSTRUP00000032420.2"/>
    </source>
</evidence>
<dbReference type="InterPro" id="IPR050302">
    <property type="entry name" value="Rab_GAP_TBC_domain"/>
</dbReference>
<dbReference type="GO" id="GO:0005096">
    <property type="term" value="F:GTPase activator activity"/>
    <property type="evidence" value="ECO:0007669"/>
    <property type="project" value="UniProtKB-KW"/>
</dbReference>
<evidence type="ECO:0000313" key="6">
    <source>
        <dbReference type="Proteomes" id="UP000005226"/>
    </source>
</evidence>
<dbReference type="Proteomes" id="UP000005226">
    <property type="component" value="Chromosome 9"/>
</dbReference>
<dbReference type="Gene3D" id="1.10.8.270">
    <property type="entry name" value="putative rabgap domain of human tbc1 domain family member 14 like domains"/>
    <property type="match status" value="1"/>
</dbReference>
<dbReference type="PROSITE" id="PS50086">
    <property type="entry name" value="TBC_RABGAP"/>
    <property type="match status" value="1"/>
</dbReference>
<evidence type="ECO:0000256" key="2">
    <source>
        <dbReference type="ARBA" id="ARBA00023054"/>
    </source>
</evidence>
<evidence type="ECO:0000259" key="4">
    <source>
        <dbReference type="PROSITE" id="PS50086"/>
    </source>
</evidence>
<proteinExistence type="predicted"/>
<dbReference type="PANTHER" id="PTHR47219">
    <property type="entry name" value="RAB GTPASE-ACTIVATING PROTEIN 1-LIKE"/>
    <property type="match status" value="1"/>
</dbReference>
<dbReference type="Gene3D" id="1.10.472.80">
    <property type="entry name" value="Ypt/Rab-GAP domain of gyp1p, domain 3"/>
    <property type="match status" value="1"/>
</dbReference>
<name>H2U654_TAKRU</name>
<organism evidence="5 6">
    <name type="scientific">Takifugu rubripes</name>
    <name type="common">Japanese pufferfish</name>
    <name type="synonym">Fugu rubripes</name>
    <dbReference type="NCBI Taxonomy" id="31033"/>
    <lineage>
        <taxon>Eukaryota</taxon>
        <taxon>Metazoa</taxon>
        <taxon>Chordata</taxon>
        <taxon>Craniata</taxon>
        <taxon>Vertebrata</taxon>
        <taxon>Euteleostomi</taxon>
        <taxon>Actinopterygii</taxon>
        <taxon>Neopterygii</taxon>
        <taxon>Teleostei</taxon>
        <taxon>Neoteleostei</taxon>
        <taxon>Acanthomorphata</taxon>
        <taxon>Eupercaria</taxon>
        <taxon>Tetraodontiformes</taxon>
        <taxon>Tetradontoidea</taxon>
        <taxon>Tetraodontidae</taxon>
        <taxon>Takifugu</taxon>
    </lineage>
</organism>
<dbReference type="SUPFAM" id="SSF47923">
    <property type="entry name" value="Ypt/Rab-GAP domain of gyp1p"/>
    <property type="match status" value="2"/>
</dbReference>
<dbReference type="PANTHER" id="PTHR47219:SF20">
    <property type="entry name" value="TBC1 DOMAIN FAMILY MEMBER 2B"/>
    <property type="match status" value="1"/>
</dbReference>
<dbReference type="GeneTree" id="ENSGT00940000157737"/>
<keyword evidence="6" id="KW-1185">Reference proteome</keyword>
<gene>
    <name evidence="5" type="primary">tbc1d2b</name>
</gene>
<dbReference type="FunFam" id="1.10.8.270:FF:000014">
    <property type="entry name" value="Putative TBC1 domain family member 2B"/>
    <property type="match status" value="1"/>
</dbReference>
<reference evidence="5 6" key="1">
    <citation type="journal article" date="2011" name="Genome Biol. Evol.">
        <title>Integration of the genetic map and genome assembly of fugu facilitates insights into distinct features of genome evolution in teleosts and mammals.</title>
        <authorList>
            <person name="Kai W."/>
            <person name="Kikuchi K."/>
            <person name="Tohari S."/>
            <person name="Chew A.K."/>
            <person name="Tay A."/>
            <person name="Fujiwara A."/>
            <person name="Hosoya S."/>
            <person name="Suetake H."/>
            <person name="Naruse K."/>
            <person name="Brenner S."/>
            <person name="Suzuki Y."/>
            <person name="Venkatesh B."/>
        </authorList>
    </citation>
    <scope>NUCLEOTIDE SEQUENCE [LARGE SCALE GENOMIC DNA]</scope>
</reference>
<dbReference type="FunFam" id="1.10.10.750:FF:000018">
    <property type="entry name" value="TBC domaincontaining protein"/>
    <property type="match status" value="1"/>
</dbReference>
<dbReference type="HOGENOM" id="CLU_011278_0_0_1"/>